<evidence type="ECO:0000256" key="1">
    <source>
        <dbReference type="ARBA" id="ARBA00021141"/>
    </source>
</evidence>
<dbReference type="OrthoDB" id="6730379at2759"/>
<dbReference type="Proteomes" id="UP001150266">
    <property type="component" value="Unassembled WGS sequence"/>
</dbReference>
<dbReference type="InterPro" id="IPR035979">
    <property type="entry name" value="RBD_domain_sf"/>
</dbReference>
<keyword evidence="2 4" id="KW-0694">RNA-binding</keyword>
<feature type="compositionally biased region" description="Low complexity" evidence="5">
    <location>
        <begin position="203"/>
        <end position="220"/>
    </location>
</feature>
<evidence type="ECO:0000256" key="2">
    <source>
        <dbReference type="ARBA" id="ARBA00022884"/>
    </source>
</evidence>
<dbReference type="AlphaFoldDB" id="A0A9W9A5K4"/>
<feature type="compositionally biased region" description="Polar residues" evidence="5">
    <location>
        <begin position="229"/>
        <end position="243"/>
    </location>
</feature>
<sequence length="340" mass="36698">MNDTASMTGLLSFPASDPSSSAEILGHTSPIPSSSRQLLRDRLFIGNLHPTVDEYTLLQIFTKFGKVTKLDFLFHKSGALKGKPRGYAFLEYGSHNEAQRALNSVNGKLLHGRKLAVTYANQAPDIDGGGISRQRKTMMETGRPTTLSMLKSSAGSKHKHGSAGFPCYVAYDFLIMLRMSNKIAMMEAKLRELEASKPRNDSELGTSTLLTSSLPTHPSLPLKPPPSIPNISVPQLQRPTASKQHPAGSFVPLSRPSISFTSSDHYTHPGSEPSAKKIKFAPTSGCPEVVKRKSSGKVMLGVKIVKKRTSPSPATSAGSDECTVHHHHNHSAISVDAHTA</sequence>
<dbReference type="GO" id="GO:0003723">
    <property type="term" value="F:RNA binding"/>
    <property type="evidence" value="ECO:0007669"/>
    <property type="project" value="UniProtKB-UniRule"/>
</dbReference>
<evidence type="ECO:0000256" key="3">
    <source>
        <dbReference type="ARBA" id="ARBA00030780"/>
    </source>
</evidence>
<dbReference type="SMART" id="SM00360">
    <property type="entry name" value="RRM"/>
    <property type="match status" value="1"/>
</dbReference>
<evidence type="ECO:0000259" key="6">
    <source>
        <dbReference type="PROSITE" id="PS50102"/>
    </source>
</evidence>
<evidence type="ECO:0000313" key="8">
    <source>
        <dbReference type="Proteomes" id="UP001150266"/>
    </source>
</evidence>
<evidence type="ECO:0000256" key="4">
    <source>
        <dbReference type="PROSITE-ProRule" id="PRU00176"/>
    </source>
</evidence>
<dbReference type="EMBL" id="JAOTPV010000016">
    <property type="protein sequence ID" value="KAJ4474425.1"/>
    <property type="molecule type" value="Genomic_DNA"/>
</dbReference>
<dbReference type="SUPFAM" id="SSF54928">
    <property type="entry name" value="RNA-binding domain, RBD"/>
    <property type="match status" value="1"/>
</dbReference>
<evidence type="ECO:0000313" key="7">
    <source>
        <dbReference type="EMBL" id="KAJ4474425.1"/>
    </source>
</evidence>
<feature type="region of interest" description="Disordered" evidence="5">
    <location>
        <begin position="197"/>
        <end position="254"/>
    </location>
</feature>
<feature type="region of interest" description="Disordered" evidence="5">
    <location>
        <begin position="306"/>
        <end position="340"/>
    </location>
</feature>
<accession>A0A9W9A5K4</accession>
<dbReference type="CDD" id="cd12355">
    <property type="entry name" value="RRM_RBM18"/>
    <property type="match status" value="1"/>
</dbReference>
<gene>
    <name evidence="7" type="ORF">J3R30DRAFT_677396</name>
</gene>
<reference evidence="7" key="1">
    <citation type="submission" date="2022-08" db="EMBL/GenBank/DDBJ databases">
        <title>A Global Phylogenomic Analysis of the Shiitake Genus Lentinula.</title>
        <authorList>
            <consortium name="DOE Joint Genome Institute"/>
            <person name="Sierra-Patev S."/>
            <person name="Min B."/>
            <person name="Naranjo-Ortiz M."/>
            <person name="Looney B."/>
            <person name="Konkel Z."/>
            <person name="Slot J.C."/>
            <person name="Sakamoto Y."/>
            <person name="Steenwyk J.L."/>
            <person name="Rokas A."/>
            <person name="Carro J."/>
            <person name="Camarero S."/>
            <person name="Ferreira P."/>
            <person name="Molpeceres G."/>
            <person name="Ruiz-Duenas F.J."/>
            <person name="Serrano A."/>
            <person name="Henrissat B."/>
            <person name="Drula E."/>
            <person name="Hughes K.W."/>
            <person name="Mata J.L."/>
            <person name="Ishikawa N.K."/>
            <person name="Vargas-Isla R."/>
            <person name="Ushijima S."/>
            <person name="Smith C.A."/>
            <person name="Ahrendt S."/>
            <person name="Andreopoulos W."/>
            <person name="He G."/>
            <person name="Labutti K."/>
            <person name="Lipzen A."/>
            <person name="Ng V."/>
            <person name="Riley R."/>
            <person name="Sandor L."/>
            <person name="Barry K."/>
            <person name="Martinez A.T."/>
            <person name="Xiao Y."/>
            <person name="Gibbons J.G."/>
            <person name="Terashima K."/>
            <person name="Grigoriev I.V."/>
            <person name="Hibbett D.S."/>
        </authorList>
    </citation>
    <scope>NUCLEOTIDE SEQUENCE</scope>
    <source>
        <strain evidence="7">JLM2183</strain>
    </source>
</reference>
<dbReference type="InterPro" id="IPR012677">
    <property type="entry name" value="Nucleotide-bd_a/b_plait_sf"/>
</dbReference>
<protein>
    <recommendedName>
        <fullName evidence="1">Probable RNA-binding protein 18</fullName>
    </recommendedName>
    <alternativeName>
        <fullName evidence="3">RNA-binding motif protein 18</fullName>
    </alternativeName>
</protein>
<comment type="caution">
    <text evidence="7">The sequence shown here is derived from an EMBL/GenBank/DDBJ whole genome shotgun (WGS) entry which is preliminary data.</text>
</comment>
<dbReference type="Pfam" id="PF00076">
    <property type="entry name" value="RRM_1"/>
    <property type="match status" value="1"/>
</dbReference>
<dbReference type="Gene3D" id="3.30.70.330">
    <property type="match status" value="1"/>
</dbReference>
<evidence type="ECO:0000256" key="5">
    <source>
        <dbReference type="SAM" id="MobiDB-lite"/>
    </source>
</evidence>
<dbReference type="InterPro" id="IPR039157">
    <property type="entry name" value="RBM18_RRM"/>
</dbReference>
<name>A0A9W9A5K4_9AGAR</name>
<dbReference type="InterPro" id="IPR000504">
    <property type="entry name" value="RRM_dom"/>
</dbReference>
<feature type="domain" description="RRM" evidence="6">
    <location>
        <begin position="41"/>
        <end position="122"/>
    </location>
</feature>
<dbReference type="InterPro" id="IPR052462">
    <property type="entry name" value="SLIRP/GR-RBP-like"/>
</dbReference>
<feature type="region of interest" description="Disordered" evidence="5">
    <location>
        <begin position="1"/>
        <end position="29"/>
    </location>
</feature>
<keyword evidence="8" id="KW-1185">Reference proteome</keyword>
<dbReference type="PANTHER" id="PTHR48027">
    <property type="entry name" value="HETEROGENEOUS NUCLEAR RIBONUCLEOPROTEIN 87F-RELATED"/>
    <property type="match status" value="1"/>
</dbReference>
<organism evidence="7 8">
    <name type="scientific">Lentinula aciculospora</name>
    <dbReference type="NCBI Taxonomy" id="153920"/>
    <lineage>
        <taxon>Eukaryota</taxon>
        <taxon>Fungi</taxon>
        <taxon>Dikarya</taxon>
        <taxon>Basidiomycota</taxon>
        <taxon>Agaricomycotina</taxon>
        <taxon>Agaricomycetes</taxon>
        <taxon>Agaricomycetidae</taxon>
        <taxon>Agaricales</taxon>
        <taxon>Marasmiineae</taxon>
        <taxon>Omphalotaceae</taxon>
        <taxon>Lentinula</taxon>
    </lineage>
</organism>
<proteinExistence type="predicted"/>
<dbReference type="PROSITE" id="PS50102">
    <property type="entry name" value="RRM"/>
    <property type="match status" value="1"/>
</dbReference>